<feature type="chain" id="PRO_5012990499" description="Ice-binding protein C-terminal domain-containing protein" evidence="1">
    <location>
        <begin position="22"/>
        <end position="245"/>
    </location>
</feature>
<dbReference type="RefSeq" id="WP_095415821.1">
    <property type="nucleotide sequence ID" value="NZ_CP018477.1"/>
</dbReference>
<feature type="domain" description="Ice-binding protein C-terminal" evidence="2">
    <location>
        <begin position="215"/>
        <end position="237"/>
    </location>
</feature>
<protein>
    <recommendedName>
        <fullName evidence="2">Ice-binding protein C-terminal domain-containing protein</fullName>
    </recommendedName>
</protein>
<dbReference type="KEGG" id="ttf:THTE_3303"/>
<organism evidence="3 4">
    <name type="scientific">Thermogutta terrifontis</name>
    <dbReference type="NCBI Taxonomy" id="1331910"/>
    <lineage>
        <taxon>Bacteria</taxon>
        <taxon>Pseudomonadati</taxon>
        <taxon>Planctomycetota</taxon>
        <taxon>Planctomycetia</taxon>
        <taxon>Pirellulales</taxon>
        <taxon>Thermoguttaceae</taxon>
        <taxon>Thermogutta</taxon>
    </lineage>
</organism>
<proteinExistence type="predicted"/>
<dbReference type="Pfam" id="PF07589">
    <property type="entry name" value="PEP-CTERM"/>
    <property type="match status" value="1"/>
</dbReference>
<dbReference type="OrthoDB" id="9834365at2"/>
<dbReference type="EMBL" id="CP018477">
    <property type="protein sequence ID" value="ASV75905.1"/>
    <property type="molecule type" value="Genomic_DNA"/>
</dbReference>
<feature type="signal peptide" evidence="1">
    <location>
        <begin position="1"/>
        <end position="21"/>
    </location>
</feature>
<name>A0A286RIV4_9BACT</name>
<dbReference type="Proteomes" id="UP000215086">
    <property type="component" value="Chromosome"/>
</dbReference>
<gene>
    <name evidence="3" type="ORF">THTE_3303</name>
</gene>
<dbReference type="AlphaFoldDB" id="A0A286RIV4"/>
<evidence type="ECO:0000256" key="1">
    <source>
        <dbReference type="SAM" id="SignalP"/>
    </source>
</evidence>
<evidence type="ECO:0000259" key="2">
    <source>
        <dbReference type="Pfam" id="PF07589"/>
    </source>
</evidence>
<evidence type="ECO:0000313" key="3">
    <source>
        <dbReference type="EMBL" id="ASV75905.1"/>
    </source>
</evidence>
<dbReference type="InterPro" id="IPR013424">
    <property type="entry name" value="Ice-binding_C"/>
</dbReference>
<sequence>MRWSILSAVAAALVSSGFIWASPFEWAPADHRPWASSFPYQRNIDLTFDVSPVGAPGGGIPGAHYEGTADLWLSASDYVTFDGSFQWYSSVSGLPLTGLVGIDNRGGNAPRNGQIVIHLDNIPTLAGQKRIWIEWDYVSSVNNMPSSFYISDSLGHLPSQQWASEPRQVNGVWRQNLWFQLEPNPLWEEVTLLLPFVPVGDYFLIDRFHVATECIPEPSTLSLAVLGAFGLIWAGRKRMKSPLRN</sequence>
<keyword evidence="1" id="KW-0732">Signal</keyword>
<reference evidence="3 4" key="1">
    <citation type="journal article" name="Front. Microbiol.">
        <title>Sugar Metabolism of the First Thermophilic Planctomycete Thermogutta terrifontis: Comparative Genomic and Transcriptomic Approaches.</title>
        <authorList>
            <person name="Elcheninov A.G."/>
            <person name="Menzel P."/>
            <person name="Gudbergsdottir S.R."/>
            <person name="Slesarev A.I."/>
            <person name="Kadnikov V.V."/>
            <person name="Krogh A."/>
            <person name="Bonch-Osmolovskaya E.A."/>
            <person name="Peng X."/>
            <person name="Kublanov I.V."/>
        </authorList>
    </citation>
    <scope>NUCLEOTIDE SEQUENCE [LARGE SCALE GENOMIC DNA]</scope>
    <source>
        <strain evidence="3 4">R1</strain>
    </source>
</reference>
<accession>A0A286RIV4</accession>
<evidence type="ECO:0000313" key="4">
    <source>
        <dbReference type="Proteomes" id="UP000215086"/>
    </source>
</evidence>
<keyword evidence="4" id="KW-1185">Reference proteome</keyword>